<organism evidence="1 2">
    <name type="scientific">Purpureocillium lilacinum</name>
    <name type="common">Paecilomyces lilacinus</name>
    <dbReference type="NCBI Taxonomy" id="33203"/>
    <lineage>
        <taxon>Eukaryota</taxon>
        <taxon>Fungi</taxon>
        <taxon>Dikarya</taxon>
        <taxon>Ascomycota</taxon>
        <taxon>Pezizomycotina</taxon>
        <taxon>Sordariomycetes</taxon>
        <taxon>Hypocreomycetidae</taxon>
        <taxon>Hypocreales</taxon>
        <taxon>Ophiocordycipitaceae</taxon>
        <taxon>Purpureocillium</taxon>
    </lineage>
</organism>
<gene>
    <name evidence="1" type="ORF">VFPBJ_09702</name>
</gene>
<evidence type="ECO:0000313" key="2">
    <source>
        <dbReference type="Proteomes" id="UP000078240"/>
    </source>
</evidence>
<sequence>MNFAEVQVLMLLGSRRRRPPRRHGPSRRPEHCAFAADGRPPHNLRFTIVAILGSATLLQSSISRGRIWGSALPVRHPACEASGSAGTDWDGVVCWIVVVVDSPTWLRTCIYAVRRSHMERATPG</sequence>
<dbReference type="AlphaFoldDB" id="A0A179GF25"/>
<reference evidence="1 2" key="1">
    <citation type="submission" date="2016-01" db="EMBL/GenBank/DDBJ databases">
        <title>Biosynthesis of antibiotic leucinostatins and their inhibition on Phytophthora in bio-control Purpureocillium lilacinum.</title>
        <authorList>
            <person name="Wang G."/>
            <person name="Liu Z."/>
            <person name="Lin R."/>
            <person name="Li E."/>
            <person name="Mao Z."/>
            <person name="Ling J."/>
            <person name="Yin W."/>
            <person name="Xie B."/>
        </authorList>
    </citation>
    <scope>NUCLEOTIDE SEQUENCE [LARGE SCALE GENOMIC DNA]</scope>
    <source>
        <strain evidence="1">PLBJ-1</strain>
    </source>
</reference>
<dbReference type="EMBL" id="LSBH01000008">
    <property type="protein sequence ID" value="OAQ75729.1"/>
    <property type="molecule type" value="Genomic_DNA"/>
</dbReference>
<evidence type="ECO:0000313" key="1">
    <source>
        <dbReference type="EMBL" id="OAQ75729.1"/>
    </source>
</evidence>
<dbReference type="Proteomes" id="UP000078240">
    <property type="component" value="Unassembled WGS sequence"/>
</dbReference>
<proteinExistence type="predicted"/>
<accession>A0A179GF25</accession>
<protein>
    <submittedName>
        <fullName evidence="1">Uncharacterized protein</fullName>
    </submittedName>
</protein>
<comment type="caution">
    <text evidence="1">The sequence shown here is derived from an EMBL/GenBank/DDBJ whole genome shotgun (WGS) entry which is preliminary data.</text>
</comment>
<name>A0A179GF25_PURLI</name>